<dbReference type="Proteomes" id="UP000270094">
    <property type="component" value="Unassembled WGS sequence"/>
</dbReference>
<proteinExistence type="predicted"/>
<accession>A0A3P7K2F8</accession>
<protein>
    <submittedName>
        <fullName evidence="1">Uncharacterized protein</fullName>
    </submittedName>
</protein>
<gene>
    <name evidence="1" type="ORF">SVUK_LOCUS363</name>
</gene>
<dbReference type="EMBL" id="UYYB01000580">
    <property type="protein sequence ID" value="VDM65365.1"/>
    <property type="molecule type" value="Genomic_DNA"/>
</dbReference>
<keyword evidence="2" id="KW-1185">Reference proteome</keyword>
<sequence>MVRIDGFEDSRGSVAASCHTVSAYRPSGPISLPKGSEKATDVAKAVFRRPVVGDEITGLNNVRFLSHLRFADDIVLFRDVKSMSCLRDPANYISKAKHQWASYNEKDRRQMDTKLWNGFLARQNFLEEGHPPDGLTCGPAEFSVGNV</sequence>
<name>A0A3P7K2F8_STRVU</name>
<organism evidence="1 2">
    <name type="scientific">Strongylus vulgaris</name>
    <name type="common">Blood worm</name>
    <dbReference type="NCBI Taxonomy" id="40348"/>
    <lineage>
        <taxon>Eukaryota</taxon>
        <taxon>Metazoa</taxon>
        <taxon>Ecdysozoa</taxon>
        <taxon>Nematoda</taxon>
        <taxon>Chromadorea</taxon>
        <taxon>Rhabditida</taxon>
        <taxon>Rhabditina</taxon>
        <taxon>Rhabditomorpha</taxon>
        <taxon>Strongyloidea</taxon>
        <taxon>Strongylidae</taxon>
        <taxon>Strongylus</taxon>
    </lineage>
</organism>
<evidence type="ECO:0000313" key="1">
    <source>
        <dbReference type="EMBL" id="VDM65365.1"/>
    </source>
</evidence>
<evidence type="ECO:0000313" key="2">
    <source>
        <dbReference type="Proteomes" id="UP000270094"/>
    </source>
</evidence>
<reference evidence="1 2" key="1">
    <citation type="submission" date="2018-11" db="EMBL/GenBank/DDBJ databases">
        <authorList>
            <consortium name="Pathogen Informatics"/>
        </authorList>
    </citation>
    <scope>NUCLEOTIDE SEQUENCE [LARGE SCALE GENOMIC DNA]</scope>
</reference>
<dbReference type="AlphaFoldDB" id="A0A3P7K2F8"/>